<sequence length="78" mass="8836">MSFSVCLRFLTLFVLIAAAMFATPHHLVYAGHHMVLNMHVFADLRRSNNRKLGRAPSGPVKLSSPNRGERRGWICCDR</sequence>
<dbReference type="InParanoid" id="A0A2P5BM07"/>
<evidence type="ECO:0000256" key="2">
    <source>
        <dbReference type="SAM" id="SignalP"/>
    </source>
</evidence>
<keyword evidence="2" id="KW-0732">Signal</keyword>
<organism evidence="3 4">
    <name type="scientific">Trema orientale</name>
    <name type="common">Charcoal tree</name>
    <name type="synonym">Celtis orientalis</name>
    <dbReference type="NCBI Taxonomy" id="63057"/>
    <lineage>
        <taxon>Eukaryota</taxon>
        <taxon>Viridiplantae</taxon>
        <taxon>Streptophyta</taxon>
        <taxon>Embryophyta</taxon>
        <taxon>Tracheophyta</taxon>
        <taxon>Spermatophyta</taxon>
        <taxon>Magnoliopsida</taxon>
        <taxon>eudicotyledons</taxon>
        <taxon>Gunneridae</taxon>
        <taxon>Pentapetalae</taxon>
        <taxon>rosids</taxon>
        <taxon>fabids</taxon>
        <taxon>Rosales</taxon>
        <taxon>Cannabaceae</taxon>
        <taxon>Trema</taxon>
    </lineage>
</organism>
<feature type="signal peptide" evidence="2">
    <location>
        <begin position="1"/>
        <end position="22"/>
    </location>
</feature>
<protein>
    <recommendedName>
        <fullName evidence="5">Transmembrane protein</fullName>
    </recommendedName>
</protein>
<evidence type="ECO:0000313" key="3">
    <source>
        <dbReference type="EMBL" id="PON49790.1"/>
    </source>
</evidence>
<dbReference type="OrthoDB" id="10285083at2759"/>
<dbReference type="AlphaFoldDB" id="A0A2P5BM07"/>
<gene>
    <name evidence="3" type="ORF">TorRG33x02_316260</name>
</gene>
<feature type="region of interest" description="Disordered" evidence="1">
    <location>
        <begin position="51"/>
        <end position="78"/>
    </location>
</feature>
<name>A0A2P5BM07_TREOI</name>
<accession>A0A2P5BM07</accession>
<dbReference type="Proteomes" id="UP000237000">
    <property type="component" value="Unassembled WGS sequence"/>
</dbReference>
<evidence type="ECO:0000313" key="4">
    <source>
        <dbReference type="Proteomes" id="UP000237000"/>
    </source>
</evidence>
<keyword evidence="4" id="KW-1185">Reference proteome</keyword>
<evidence type="ECO:0008006" key="5">
    <source>
        <dbReference type="Google" id="ProtNLM"/>
    </source>
</evidence>
<feature type="compositionally biased region" description="Basic and acidic residues" evidence="1">
    <location>
        <begin position="67"/>
        <end position="78"/>
    </location>
</feature>
<evidence type="ECO:0000256" key="1">
    <source>
        <dbReference type="SAM" id="MobiDB-lite"/>
    </source>
</evidence>
<proteinExistence type="predicted"/>
<reference evidence="4" key="1">
    <citation type="submission" date="2016-06" db="EMBL/GenBank/DDBJ databases">
        <title>Parallel loss of symbiosis genes in relatives of nitrogen-fixing non-legume Parasponia.</title>
        <authorList>
            <person name="Van Velzen R."/>
            <person name="Holmer R."/>
            <person name="Bu F."/>
            <person name="Rutten L."/>
            <person name="Van Zeijl A."/>
            <person name="Liu W."/>
            <person name="Santuari L."/>
            <person name="Cao Q."/>
            <person name="Sharma T."/>
            <person name="Shen D."/>
            <person name="Roswanjaya Y."/>
            <person name="Wardhani T."/>
            <person name="Kalhor M.S."/>
            <person name="Jansen J."/>
            <person name="Van den Hoogen J."/>
            <person name="Gungor B."/>
            <person name="Hartog M."/>
            <person name="Hontelez J."/>
            <person name="Verver J."/>
            <person name="Yang W.-C."/>
            <person name="Schijlen E."/>
            <person name="Repin R."/>
            <person name="Schilthuizen M."/>
            <person name="Schranz E."/>
            <person name="Heidstra R."/>
            <person name="Miyata K."/>
            <person name="Fedorova E."/>
            <person name="Kohlen W."/>
            <person name="Bisseling T."/>
            <person name="Smit S."/>
            <person name="Geurts R."/>
        </authorList>
    </citation>
    <scope>NUCLEOTIDE SEQUENCE [LARGE SCALE GENOMIC DNA]</scope>
    <source>
        <strain evidence="4">cv. RG33-2</strain>
    </source>
</reference>
<feature type="chain" id="PRO_5015201654" description="Transmembrane protein" evidence="2">
    <location>
        <begin position="23"/>
        <end position="78"/>
    </location>
</feature>
<dbReference type="EMBL" id="JXTC01000495">
    <property type="protein sequence ID" value="PON49790.1"/>
    <property type="molecule type" value="Genomic_DNA"/>
</dbReference>
<comment type="caution">
    <text evidence="3">The sequence shown here is derived from an EMBL/GenBank/DDBJ whole genome shotgun (WGS) entry which is preliminary data.</text>
</comment>